<dbReference type="Pfam" id="PF07992">
    <property type="entry name" value="Pyr_redox_2"/>
    <property type="match status" value="1"/>
</dbReference>
<evidence type="ECO:0000259" key="7">
    <source>
        <dbReference type="Pfam" id="PF07992"/>
    </source>
</evidence>
<keyword evidence="3" id="KW-0285">Flavoprotein</keyword>
<dbReference type="InterPro" id="IPR055275">
    <property type="entry name" value="Ferredox_Rdtase"/>
</dbReference>
<organism evidence="8 9">
    <name type="scientific">Azohydromonas lata</name>
    <dbReference type="NCBI Taxonomy" id="45677"/>
    <lineage>
        <taxon>Bacteria</taxon>
        <taxon>Pseudomonadati</taxon>
        <taxon>Pseudomonadota</taxon>
        <taxon>Betaproteobacteria</taxon>
        <taxon>Burkholderiales</taxon>
        <taxon>Sphaerotilaceae</taxon>
        <taxon>Azohydromonas</taxon>
    </lineage>
</organism>
<comment type="cofactor">
    <cofactor evidence="1">
        <name>FAD</name>
        <dbReference type="ChEBI" id="CHEBI:57692"/>
    </cofactor>
</comment>
<dbReference type="PRINTS" id="PR00419">
    <property type="entry name" value="ADXRDTASE"/>
</dbReference>
<evidence type="ECO:0000313" key="8">
    <source>
        <dbReference type="EMBL" id="MDZ5460597.1"/>
    </source>
</evidence>
<protein>
    <submittedName>
        <fullName evidence="8">FAD-dependent oxidoreductase</fullName>
    </submittedName>
</protein>
<evidence type="ECO:0000256" key="3">
    <source>
        <dbReference type="ARBA" id="ARBA00022630"/>
    </source>
</evidence>
<gene>
    <name evidence="8" type="ORF">SM757_28860</name>
</gene>
<dbReference type="PANTHER" id="PTHR48467:SF1">
    <property type="entry name" value="GLUTAMATE SYNTHASE 1 [NADH], CHLOROPLASTIC-LIKE"/>
    <property type="match status" value="1"/>
</dbReference>
<dbReference type="RefSeq" id="WP_322468005.1">
    <property type="nucleotide sequence ID" value="NZ_JAXOJX010000074.1"/>
</dbReference>
<sequence length="466" mass="50570">MSRPGSSGYPLRVAVVGSGPSGFYAAEALLQSGLEVEIDLLERLPVPYGLVRFGVAPDHAKLKSVTATFDQIARDPRLRFFGHVEMGRDVTAAELGRLYHAVIVATGVAGDRRLDIPGEDLSGVHAARDFVAWYNGHPGSESMHFDLSQEVAVIVGQGNVAIDVCRMLAKSVDALRHTDMAAHALDAISRSRVREIHLLGRRGPVQASFTPKELRELGMLDGWQPVVDPSALELNAASHAEAADPARPNGAKNLALLADFSQAPRRADRRIHLHFQVAPVALRGGDRLRGIQLRGQRLEGPRGRQVAVETEVTRELEAGLLFRSIGYRGVALPGLPFDAARGTLPHRAGRLLDEHGEVMPGWFTAGWIKRGPTGIIGTNRACAVETVASLLSDLPTLPPSRAGRAGLEMLLQHHRHRVVSFNEWRTIEQAERERGLALEKPAEKFVRVDDMLAAAWGAGAVERRAG</sequence>
<evidence type="ECO:0000313" key="9">
    <source>
        <dbReference type="Proteomes" id="UP001293718"/>
    </source>
</evidence>
<evidence type="ECO:0000256" key="1">
    <source>
        <dbReference type="ARBA" id="ARBA00001974"/>
    </source>
</evidence>
<keyword evidence="6" id="KW-0560">Oxidoreductase</keyword>
<name>A0ABU5INX1_9BURK</name>
<evidence type="ECO:0000256" key="2">
    <source>
        <dbReference type="ARBA" id="ARBA00008312"/>
    </source>
</evidence>
<keyword evidence="5" id="KW-0521">NADP</keyword>
<reference evidence="8 9" key="1">
    <citation type="submission" date="2023-11" db="EMBL/GenBank/DDBJ databases">
        <title>Draft genome of Azohydromonas lata strain H1 (DSM1123), a polyhydroxyalkanoate producer.</title>
        <authorList>
            <person name="Traversa D."/>
            <person name="D'Addabbo P."/>
            <person name="Pazzani C."/>
            <person name="Manzari C."/>
            <person name="Chiara M."/>
            <person name="Scrascia M."/>
        </authorList>
    </citation>
    <scope>NUCLEOTIDE SEQUENCE [LARGE SCALE GENOMIC DNA]</scope>
    <source>
        <strain evidence="8 9">H1</strain>
    </source>
</reference>
<dbReference type="Gene3D" id="3.40.50.720">
    <property type="entry name" value="NAD(P)-binding Rossmann-like Domain"/>
    <property type="match status" value="1"/>
</dbReference>
<dbReference type="InterPro" id="IPR021163">
    <property type="entry name" value="Ferredox_Rdtase_adrenod"/>
</dbReference>
<comment type="similarity">
    <text evidence="2">Belongs to the ferredoxin--NADP reductase type 1 family.</text>
</comment>
<dbReference type="Proteomes" id="UP001293718">
    <property type="component" value="Unassembled WGS sequence"/>
</dbReference>
<dbReference type="Gene3D" id="3.50.50.60">
    <property type="entry name" value="FAD/NAD(P)-binding domain"/>
    <property type="match status" value="1"/>
</dbReference>
<evidence type="ECO:0000256" key="6">
    <source>
        <dbReference type="ARBA" id="ARBA00023002"/>
    </source>
</evidence>
<keyword evidence="9" id="KW-1185">Reference proteome</keyword>
<dbReference type="InterPro" id="IPR036188">
    <property type="entry name" value="FAD/NAD-bd_sf"/>
</dbReference>
<proteinExistence type="inferred from homology"/>
<feature type="domain" description="FAD/NAD(P)-binding" evidence="7">
    <location>
        <begin position="12"/>
        <end position="173"/>
    </location>
</feature>
<dbReference type="EMBL" id="JAXOJX010000074">
    <property type="protein sequence ID" value="MDZ5460597.1"/>
    <property type="molecule type" value="Genomic_DNA"/>
</dbReference>
<comment type="caution">
    <text evidence="8">The sequence shown here is derived from an EMBL/GenBank/DDBJ whole genome shotgun (WGS) entry which is preliminary data.</text>
</comment>
<evidence type="ECO:0000256" key="4">
    <source>
        <dbReference type="ARBA" id="ARBA00022827"/>
    </source>
</evidence>
<accession>A0ABU5INX1</accession>
<dbReference type="PIRSF" id="PIRSF000362">
    <property type="entry name" value="FNR"/>
    <property type="match status" value="1"/>
</dbReference>
<dbReference type="SUPFAM" id="SSF51971">
    <property type="entry name" value="Nucleotide-binding domain"/>
    <property type="match status" value="2"/>
</dbReference>
<keyword evidence="4" id="KW-0274">FAD</keyword>
<evidence type="ECO:0000256" key="5">
    <source>
        <dbReference type="ARBA" id="ARBA00022857"/>
    </source>
</evidence>
<dbReference type="InterPro" id="IPR023753">
    <property type="entry name" value="FAD/NAD-binding_dom"/>
</dbReference>
<dbReference type="PANTHER" id="PTHR48467">
    <property type="entry name" value="GLUTAMATE SYNTHASE 1 [NADH], CHLOROPLASTIC-LIKE"/>
    <property type="match status" value="1"/>
</dbReference>